<evidence type="ECO:0000256" key="2">
    <source>
        <dbReference type="ARBA" id="ARBA00023015"/>
    </source>
</evidence>
<comment type="caution">
    <text evidence="5">The sequence shown here is derived from an EMBL/GenBank/DDBJ whole genome shotgun (WGS) entry which is preliminary data.</text>
</comment>
<keyword evidence="3" id="KW-0238">DNA-binding</keyword>
<evidence type="ECO:0000313" key="5">
    <source>
        <dbReference type="EMBL" id="KAB1435754.1"/>
    </source>
</evidence>
<evidence type="ECO:0000256" key="1">
    <source>
        <dbReference type="ARBA" id="ARBA00011046"/>
    </source>
</evidence>
<dbReference type="PIRSF" id="PIRSF019455">
    <property type="entry name" value="CopR_AtkY"/>
    <property type="match status" value="1"/>
</dbReference>
<proteinExistence type="inferred from homology"/>
<dbReference type="EMBL" id="WAGX01000007">
    <property type="protein sequence ID" value="KAB1435754.1"/>
    <property type="molecule type" value="Genomic_DNA"/>
</dbReference>
<evidence type="ECO:0000256" key="4">
    <source>
        <dbReference type="ARBA" id="ARBA00023163"/>
    </source>
</evidence>
<dbReference type="SUPFAM" id="SSF46785">
    <property type="entry name" value="Winged helix' DNA-binding domain"/>
    <property type="match status" value="1"/>
</dbReference>
<reference evidence="5 6" key="2">
    <citation type="submission" date="2020-02" db="EMBL/GenBank/DDBJ databases">
        <title>Candidatus Galacturonibacter soehngenii shows hetero-acetogenic catabolism of galacturonic acid but lacks a canonical carbon monoxide dehydrogenase/acetyl-CoA synthase complex.</title>
        <authorList>
            <person name="Diender M."/>
            <person name="Stouten G.R."/>
            <person name="Petersen J.F."/>
            <person name="Nielsen P.H."/>
            <person name="Dueholm M.S."/>
            <person name="Pronk J.T."/>
            <person name="Van Loosdrecht M.C.M."/>
        </authorList>
    </citation>
    <scope>NUCLEOTIDE SEQUENCE [LARGE SCALE GENOMIC DNA]</scope>
    <source>
        <strain evidence="5">GalUA</strain>
    </source>
</reference>
<dbReference type="Gene3D" id="1.10.4040.10">
    <property type="entry name" value="Penicillinase repressor domain"/>
    <property type="match status" value="1"/>
</dbReference>
<dbReference type="GO" id="GO:0045892">
    <property type="term" value="P:negative regulation of DNA-templated transcription"/>
    <property type="evidence" value="ECO:0007669"/>
    <property type="project" value="InterPro"/>
</dbReference>
<dbReference type="InterPro" id="IPR036390">
    <property type="entry name" value="WH_DNA-bd_sf"/>
</dbReference>
<dbReference type="Pfam" id="PF03965">
    <property type="entry name" value="Penicillinase_R"/>
    <property type="match status" value="1"/>
</dbReference>
<accession>A0A7V7QIQ2</accession>
<comment type="similarity">
    <text evidence="1">Belongs to the BlaI transcriptional regulatory family.</text>
</comment>
<keyword evidence="2" id="KW-0805">Transcription regulation</keyword>
<dbReference type="InterPro" id="IPR036388">
    <property type="entry name" value="WH-like_DNA-bd_sf"/>
</dbReference>
<organism evidence="5 6">
    <name type="scientific">Candidatus Galacturonatibacter soehngenii</name>
    <dbReference type="NCBI Taxonomy" id="2307010"/>
    <lineage>
        <taxon>Bacteria</taxon>
        <taxon>Bacillati</taxon>
        <taxon>Bacillota</taxon>
        <taxon>Clostridia</taxon>
        <taxon>Lachnospirales</taxon>
        <taxon>Lachnospiraceae</taxon>
        <taxon>Candidatus Galacturonatibacter</taxon>
    </lineage>
</organism>
<keyword evidence="6" id="KW-1185">Reference proteome</keyword>
<reference evidence="5 6" key="1">
    <citation type="submission" date="2019-09" db="EMBL/GenBank/DDBJ databases">
        <authorList>
            <person name="Valk L.C."/>
        </authorList>
    </citation>
    <scope>NUCLEOTIDE SEQUENCE [LARGE SCALE GENOMIC DNA]</scope>
    <source>
        <strain evidence="5">GalUA</strain>
    </source>
</reference>
<dbReference type="OrthoDB" id="9795583at2"/>
<dbReference type="Proteomes" id="UP000461768">
    <property type="component" value="Unassembled WGS sequence"/>
</dbReference>
<dbReference type="Gene3D" id="1.10.10.10">
    <property type="entry name" value="Winged helix-like DNA-binding domain superfamily/Winged helix DNA-binding domain"/>
    <property type="match status" value="1"/>
</dbReference>
<evidence type="ECO:0000256" key="3">
    <source>
        <dbReference type="ARBA" id="ARBA00023125"/>
    </source>
</evidence>
<name>A0A7V7QIQ2_9FIRM</name>
<gene>
    <name evidence="5" type="ORF">F7O84_15350</name>
</gene>
<evidence type="ECO:0000313" key="6">
    <source>
        <dbReference type="Proteomes" id="UP000461768"/>
    </source>
</evidence>
<protein>
    <submittedName>
        <fullName evidence="5">BlaI/MecI/CopY family transcriptional regulator</fullName>
    </submittedName>
</protein>
<dbReference type="InterPro" id="IPR005650">
    <property type="entry name" value="BlaI_family"/>
</dbReference>
<sequence>MTMMKKLPDAEFDIMKVVWQLVPPVTSTMLMKELNMHSEKVWKLQTVHTLLGRLINRGFLKSEKTGKERFFTPLIGQVEYLQFETQSFVKQYHGNSLLNLVNTLYHGEELSDEDIAELAKWAKECRRING</sequence>
<dbReference type="AlphaFoldDB" id="A0A7V7QIQ2"/>
<keyword evidence="4" id="KW-0804">Transcription</keyword>
<dbReference type="GO" id="GO:0003677">
    <property type="term" value="F:DNA binding"/>
    <property type="evidence" value="ECO:0007669"/>
    <property type="project" value="UniProtKB-KW"/>
</dbReference>